<gene>
    <name evidence="10" type="ORF">DYB36_000173</name>
</gene>
<dbReference type="InterPro" id="IPR002110">
    <property type="entry name" value="Ankyrin_rpt"/>
</dbReference>
<evidence type="ECO:0000256" key="7">
    <source>
        <dbReference type="PROSITE-ProRule" id="PRU00023"/>
    </source>
</evidence>
<evidence type="ECO:0000256" key="9">
    <source>
        <dbReference type="SAM" id="Phobius"/>
    </source>
</evidence>
<organism evidence="10 11">
    <name type="scientific">Aphanomyces astaci</name>
    <name type="common">Crayfish plague agent</name>
    <dbReference type="NCBI Taxonomy" id="112090"/>
    <lineage>
        <taxon>Eukaryota</taxon>
        <taxon>Sar</taxon>
        <taxon>Stramenopiles</taxon>
        <taxon>Oomycota</taxon>
        <taxon>Saprolegniomycetes</taxon>
        <taxon>Saprolegniales</taxon>
        <taxon>Verrucalvaceae</taxon>
        <taxon>Aphanomyces</taxon>
    </lineage>
</organism>
<feature type="transmembrane region" description="Helical" evidence="9">
    <location>
        <begin position="888"/>
        <end position="906"/>
    </location>
</feature>
<dbReference type="SMART" id="SM00248">
    <property type="entry name" value="ANK"/>
    <property type="match status" value="5"/>
</dbReference>
<feature type="repeat" description="ANK" evidence="7">
    <location>
        <begin position="181"/>
        <end position="213"/>
    </location>
</feature>
<dbReference type="VEuPathDB" id="FungiDB:H257_03065"/>
<protein>
    <submittedName>
        <fullName evidence="10">Uncharacterized protein</fullName>
    </submittedName>
</protein>
<dbReference type="Pfam" id="PF12796">
    <property type="entry name" value="Ank_2"/>
    <property type="match status" value="2"/>
</dbReference>
<evidence type="ECO:0000256" key="4">
    <source>
        <dbReference type="ARBA" id="ARBA00022989"/>
    </source>
</evidence>
<proteinExistence type="inferred from homology"/>
<feature type="transmembrane region" description="Helical" evidence="9">
    <location>
        <begin position="683"/>
        <end position="707"/>
    </location>
</feature>
<keyword evidence="6" id="KW-0325">Glycoprotein</keyword>
<evidence type="ECO:0000256" key="3">
    <source>
        <dbReference type="ARBA" id="ARBA00022692"/>
    </source>
</evidence>
<feature type="compositionally biased region" description="Polar residues" evidence="8">
    <location>
        <begin position="432"/>
        <end position="461"/>
    </location>
</feature>
<dbReference type="PANTHER" id="PTHR12385:SF14">
    <property type="entry name" value="CHOLINE TRANSPORTER-LIKE 2"/>
    <property type="match status" value="1"/>
</dbReference>
<evidence type="ECO:0000256" key="8">
    <source>
        <dbReference type="SAM" id="MobiDB-lite"/>
    </source>
</evidence>
<comment type="subcellular location">
    <subcellularLocation>
        <location evidence="1">Membrane</location>
        <topology evidence="1">Multi-pass membrane protein</topology>
    </subcellularLocation>
</comment>
<feature type="transmembrane region" description="Helical" evidence="9">
    <location>
        <begin position="498"/>
        <end position="519"/>
    </location>
</feature>
<dbReference type="InterPro" id="IPR007603">
    <property type="entry name" value="Choline_transptr-like"/>
</dbReference>
<dbReference type="VEuPathDB" id="FungiDB:H257_03064"/>
<feature type="transmembrane region" description="Helical" evidence="9">
    <location>
        <begin position="767"/>
        <end position="793"/>
    </location>
</feature>
<dbReference type="AlphaFoldDB" id="A0A397AGX9"/>
<feature type="compositionally biased region" description="Low complexity" evidence="8">
    <location>
        <begin position="247"/>
        <end position="259"/>
    </location>
</feature>
<keyword evidence="5 9" id="KW-0472">Membrane</keyword>
<feature type="region of interest" description="Disordered" evidence="8">
    <location>
        <begin position="245"/>
        <end position="308"/>
    </location>
</feature>
<feature type="region of interest" description="Disordered" evidence="8">
    <location>
        <begin position="426"/>
        <end position="464"/>
    </location>
</feature>
<dbReference type="Gene3D" id="1.25.40.20">
    <property type="entry name" value="Ankyrin repeat-containing domain"/>
    <property type="match status" value="2"/>
</dbReference>
<dbReference type="InterPro" id="IPR036770">
    <property type="entry name" value="Ankyrin_rpt-contain_sf"/>
</dbReference>
<keyword evidence="3 9" id="KW-0812">Transmembrane</keyword>
<dbReference type="PANTHER" id="PTHR12385">
    <property type="entry name" value="CHOLINE TRANSPORTER-LIKE (SLC FAMILY 44)"/>
    <property type="match status" value="1"/>
</dbReference>
<dbReference type="Pfam" id="PF04515">
    <property type="entry name" value="Choline_transpo"/>
    <property type="match status" value="1"/>
</dbReference>
<feature type="transmembrane region" description="Helical" evidence="9">
    <location>
        <begin position="961"/>
        <end position="980"/>
    </location>
</feature>
<sequence>MAADDLDAAYEGLFMAAEHGRADVLKALLEHGKDVLDLPQIRNASGLTPLHVAVIYQKADAVRALLAAGFPADAVVLGANDSKYAGMSAYALAANQAPVSTMMDVFLQYAIQEIAANHMESVACLLRAGIDPITATDGSPLDNSLLHWAACSNATDVAALLLRHVQDDQQRAVFVNRRNADGATALHDACYGNHVSCVQLLVDHGADLSVVGTSGYVKDKMAVEVASSSDITRIVAKARFQRASALSSPRPTVSRTSTSPPKPREVVASGGEVDLEQPVPPLSPPRSTSSNLRKEDVDGGPPSHAGGALSVEHTSVLLEEKQALIDELKHTIDGLVTESHDRQLLGEETVVLEFIRKLRENTSVTITTDLEVPLPPSPTPPPTPSFWSNLLYYLWPFADEETLPSMTESPPGILDATILTVARGRKGGGRAHTSSFGDPSQPSWLNETTPRAAPSVTSWTATGEGDPLLPNKDTYVDIGLTRRHFKGPLGKRYSTDMLCFLLFGLYMVGMVALGIVAFVQDGLSDKAIYLTEGVDFQGHGCGSNGAVFYPHYQSHPDFGICVSECPNETSRVQVTLPVLASLSSNASNVIGATNMDAANATTSSTTVMRTVTFPGYATIKQGYVCAPVGALDAVVADTTQLNDVFGLYIGAIRENWEPLLYSAGTCLGLATLYLILLRFGGCFILGLSVVAFQAALVAAAVYIWSLSTNDTLDRHAQNILLIAAVFLVCGAMAYFLAVVVLVQRLLLAGKYLVFGTRVFSQMNKMVLIPFLYSFALVAALAWGLAVTVCLFTAGTTIDVPETIPVESTHAPVTVLVRSFERDSTLRWLFVYHAFGMYWLVSVLLALVDMTVAMAVAVWYFTPTDRQTKAKAFDVADPVQFSISTILKYHVGTAAFSALVVAPVRYIRNFFMYIDANKEVEAGGNWFSQLSSTLCCGKLIICSATSAIAWTMLVDKAALSDVVVPMSVIVLGSYAIAHTFMTVQSQ</sequence>
<feature type="repeat" description="ANK" evidence="7">
    <location>
        <begin position="45"/>
        <end position="69"/>
    </location>
</feature>
<evidence type="ECO:0000256" key="1">
    <source>
        <dbReference type="ARBA" id="ARBA00004141"/>
    </source>
</evidence>
<dbReference type="GO" id="GO:0022857">
    <property type="term" value="F:transmembrane transporter activity"/>
    <property type="evidence" value="ECO:0007669"/>
    <property type="project" value="InterPro"/>
</dbReference>
<name>A0A397AGX9_APHAT</name>
<feature type="transmembrane region" description="Helical" evidence="9">
    <location>
        <begin position="836"/>
        <end position="860"/>
    </location>
</feature>
<feature type="transmembrane region" description="Helical" evidence="9">
    <location>
        <begin position="719"/>
        <end position="746"/>
    </location>
</feature>
<comment type="similarity">
    <text evidence="2">Belongs to the CTL (choline transporter-like) family.</text>
</comment>
<evidence type="ECO:0000256" key="2">
    <source>
        <dbReference type="ARBA" id="ARBA00007168"/>
    </source>
</evidence>
<feature type="transmembrane region" description="Helical" evidence="9">
    <location>
        <begin position="659"/>
        <end position="676"/>
    </location>
</feature>
<evidence type="ECO:0000256" key="6">
    <source>
        <dbReference type="ARBA" id="ARBA00023180"/>
    </source>
</evidence>
<keyword evidence="7" id="KW-0040">ANK repeat</keyword>
<evidence type="ECO:0000313" key="11">
    <source>
        <dbReference type="Proteomes" id="UP000265427"/>
    </source>
</evidence>
<dbReference type="PROSITE" id="PS50088">
    <property type="entry name" value="ANK_REPEAT"/>
    <property type="match status" value="2"/>
</dbReference>
<reference evidence="10 11" key="1">
    <citation type="submission" date="2018-08" db="EMBL/GenBank/DDBJ databases">
        <title>Aphanomyces genome sequencing and annotation.</title>
        <authorList>
            <person name="Minardi D."/>
            <person name="Oidtmann B."/>
            <person name="Van Der Giezen M."/>
            <person name="Studholme D.J."/>
        </authorList>
    </citation>
    <scope>NUCLEOTIDE SEQUENCE [LARGE SCALE GENOMIC DNA]</scope>
    <source>
        <strain evidence="10 11">Kv</strain>
    </source>
</reference>
<dbReference type="EMBL" id="QUSZ01006282">
    <property type="protein sequence ID" value="RHY06336.1"/>
    <property type="molecule type" value="Genomic_DNA"/>
</dbReference>
<dbReference type="SUPFAM" id="SSF48403">
    <property type="entry name" value="Ankyrin repeat"/>
    <property type="match status" value="1"/>
</dbReference>
<dbReference type="Proteomes" id="UP000265427">
    <property type="component" value="Unassembled WGS sequence"/>
</dbReference>
<dbReference type="GO" id="GO:0016020">
    <property type="term" value="C:membrane"/>
    <property type="evidence" value="ECO:0007669"/>
    <property type="project" value="UniProtKB-SubCell"/>
</dbReference>
<dbReference type="PROSITE" id="PS50297">
    <property type="entry name" value="ANK_REP_REGION"/>
    <property type="match status" value="2"/>
</dbReference>
<evidence type="ECO:0000256" key="5">
    <source>
        <dbReference type="ARBA" id="ARBA00023136"/>
    </source>
</evidence>
<comment type="caution">
    <text evidence="10">The sequence shown here is derived from an EMBL/GenBank/DDBJ whole genome shotgun (WGS) entry which is preliminary data.</text>
</comment>
<keyword evidence="4 9" id="KW-1133">Transmembrane helix</keyword>
<evidence type="ECO:0000313" key="10">
    <source>
        <dbReference type="EMBL" id="RHY06336.1"/>
    </source>
</evidence>
<accession>A0A397AGX9</accession>